<dbReference type="KEGG" id="dvv:114345218"/>
<dbReference type="Proteomes" id="UP001652700">
    <property type="component" value="Unplaced"/>
</dbReference>
<protein>
    <submittedName>
        <fullName evidence="3 4">Uncharacterized protein LOC114345218</fullName>
    </submittedName>
</protein>
<evidence type="ECO:0000313" key="3">
    <source>
        <dbReference type="RefSeq" id="XP_028151843.1"/>
    </source>
</evidence>
<dbReference type="EnsemblMetazoa" id="XM_028296049.2">
    <property type="protein sequence ID" value="XP_028151850.1"/>
    <property type="gene ID" value="LOC114345218"/>
</dbReference>
<gene>
    <name evidence="3 4" type="primary">LOC114345218</name>
</gene>
<proteinExistence type="predicted"/>
<dbReference type="RefSeq" id="XP_028151850.1">
    <property type="nucleotide sequence ID" value="XM_028296049.1"/>
</dbReference>
<evidence type="ECO:0000313" key="1">
    <source>
        <dbReference type="EnsemblMetazoa" id="XP_028151843.1"/>
    </source>
</evidence>
<name>A0A6P7H2B2_DIAVI</name>
<sequence>MYKETCEITKYLKKPLEDITGKNDPPRNVEMNFYGKNVQRKEELNSMNFKNINHEARSSQSSKLRNNTKFSNSHFHPRLKNISDINFSKDILQLLNYGLKYSIPKDLSLKDLESLSIETDIVIQNLSRLFSNNNSLRNSYFKS</sequence>
<dbReference type="AlphaFoldDB" id="A0A6P7H2B2"/>
<keyword evidence="2" id="KW-1185">Reference proteome</keyword>
<evidence type="ECO:0000313" key="2">
    <source>
        <dbReference type="Proteomes" id="UP001652700"/>
    </source>
</evidence>
<evidence type="ECO:0000313" key="4">
    <source>
        <dbReference type="RefSeq" id="XP_028151850.1"/>
    </source>
</evidence>
<dbReference type="GeneID" id="114345218"/>
<reference evidence="3 4" key="1">
    <citation type="submission" date="2025-04" db="UniProtKB">
        <authorList>
            <consortium name="RefSeq"/>
        </authorList>
    </citation>
    <scope>IDENTIFICATION</scope>
    <source>
        <tissue evidence="3 4">Whole insect</tissue>
    </source>
</reference>
<reference evidence="1" key="2">
    <citation type="submission" date="2025-05" db="UniProtKB">
        <authorList>
            <consortium name="EnsemblMetazoa"/>
        </authorList>
    </citation>
    <scope>IDENTIFICATION</scope>
</reference>
<organism evidence="3">
    <name type="scientific">Diabrotica virgifera virgifera</name>
    <name type="common">western corn rootworm</name>
    <dbReference type="NCBI Taxonomy" id="50390"/>
    <lineage>
        <taxon>Eukaryota</taxon>
        <taxon>Metazoa</taxon>
        <taxon>Ecdysozoa</taxon>
        <taxon>Arthropoda</taxon>
        <taxon>Hexapoda</taxon>
        <taxon>Insecta</taxon>
        <taxon>Pterygota</taxon>
        <taxon>Neoptera</taxon>
        <taxon>Endopterygota</taxon>
        <taxon>Coleoptera</taxon>
        <taxon>Polyphaga</taxon>
        <taxon>Cucujiformia</taxon>
        <taxon>Chrysomeloidea</taxon>
        <taxon>Chrysomelidae</taxon>
        <taxon>Galerucinae</taxon>
        <taxon>Diabroticina</taxon>
        <taxon>Diabroticites</taxon>
        <taxon>Diabrotica</taxon>
    </lineage>
</organism>
<dbReference type="EnsemblMetazoa" id="XM_028296042.2">
    <property type="protein sequence ID" value="XP_028151843.1"/>
    <property type="gene ID" value="LOC114345218"/>
</dbReference>
<dbReference type="RefSeq" id="XP_028151843.1">
    <property type="nucleotide sequence ID" value="XM_028296042.1"/>
</dbReference>
<accession>A0A6P7H2B2</accession>